<proteinExistence type="predicted"/>
<evidence type="ECO:0000313" key="2">
    <source>
        <dbReference type="Proteomes" id="UP000008177"/>
    </source>
</evidence>
<dbReference type="Proteomes" id="UP000008177">
    <property type="component" value="Unplaced contigs"/>
</dbReference>
<reference evidence="2" key="1">
    <citation type="journal article" date="2011" name="PLoS Genet.">
        <title>Genomic analysis of the necrotrophic fungal pathogens Sclerotinia sclerotiorum and Botrytis cinerea.</title>
        <authorList>
            <person name="Amselem J."/>
            <person name="Cuomo C.A."/>
            <person name="van Kan J.A."/>
            <person name="Viaud M."/>
            <person name="Benito E.P."/>
            <person name="Couloux A."/>
            <person name="Coutinho P.M."/>
            <person name="de Vries R.P."/>
            <person name="Dyer P.S."/>
            <person name="Fillinger S."/>
            <person name="Fournier E."/>
            <person name="Gout L."/>
            <person name="Hahn M."/>
            <person name="Kohn L."/>
            <person name="Lapalu N."/>
            <person name="Plummer K.M."/>
            <person name="Pradier J.M."/>
            <person name="Quevillon E."/>
            <person name="Sharon A."/>
            <person name="Simon A."/>
            <person name="ten Have A."/>
            <person name="Tudzynski B."/>
            <person name="Tudzynski P."/>
            <person name="Wincker P."/>
            <person name="Andrew M."/>
            <person name="Anthouard V."/>
            <person name="Beever R.E."/>
            <person name="Beffa R."/>
            <person name="Benoit I."/>
            <person name="Bouzid O."/>
            <person name="Brault B."/>
            <person name="Chen Z."/>
            <person name="Choquer M."/>
            <person name="Collemare J."/>
            <person name="Cotton P."/>
            <person name="Danchin E.G."/>
            <person name="Da Silva C."/>
            <person name="Gautier A."/>
            <person name="Giraud C."/>
            <person name="Giraud T."/>
            <person name="Gonzalez C."/>
            <person name="Grossetete S."/>
            <person name="Guldener U."/>
            <person name="Henrissat B."/>
            <person name="Howlett B.J."/>
            <person name="Kodira C."/>
            <person name="Kretschmer M."/>
            <person name="Lappartient A."/>
            <person name="Leroch M."/>
            <person name="Levis C."/>
            <person name="Mauceli E."/>
            <person name="Neuveglise C."/>
            <person name="Oeser B."/>
            <person name="Pearson M."/>
            <person name="Poulain J."/>
            <person name="Poussereau N."/>
            <person name="Quesneville H."/>
            <person name="Rascle C."/>
            <person name="Schumacher J."/>
            <person name="Segurens B."/>
            <person name="Sexton A."/>
            <person name="Silva E."/>
            <person name="Sirven C."/>
            <person name="Soanes D.M."/>
            <person name="Talbot N.J."/>
            <person name="Templeton M."/>
            <person name="Yandava C."/>
            <person name="Yarden O."/>
            <person name="Zeng Q."/>
            <person name="Rollins J.A."/>
            <person name="Lebrun M.H."/>
            <person name="Dickman M."/>
        </authorList>
    </citation>
    <scope>NUCLEOTIDE SEQUENCE [LARGE SCALE GENOMIC DNA]</scope>
    <source>
        <strain evidence="2">T4</strain>
    </source>
</reference>
<dbReference type="InParanoid" id="G2YSZ8"/>
<dbReference type="EMBL" id="FQ790352">
    <property type="protein sequence ID" value="CCD54902.1"/>
    <property type="molecule type" value="Genomic_DNA"/>
</dbReference>
<dbReference type="AlphaFoldDB" id="G2YSZ8"/>
<evidence type="ECO:0000313" key="1">
    <source>
        <dbReference type="EMBL" id="CCD54902.1"/>
    </source>
</evidence>
<sequence length="129" mass="14814">MILPEDLEKSGSSSLYTSRPSSTIYFLLPYIWWQLDDFFIGQARTAGLSTHFKLAQIDSEELYTDTKFSSNSASVSTDRGFLYGNLTHYTLNARDRWSDLSWIIVAVNFTISQKQIGYYCCNFCCRIPC</sequence>
<name>G2YSZ8_BOTF4</name>
<dbReference type="HOGENOM" id="CLU_1948516_0_0_1"/>
<accession>G2YSZ8</accession>
<protein>
    <submittedName>
        <fullName evidence="1">Uncharacterized protein</fullName>
    </submittedName>
</protein>
<organism evidence="1 2">
    <name type="scientific">Botryotinia fuckeliana (strain T4)</name>
    <name type="common">Noble rot fungus</name>
    <name type="synonym">Botrytis cinerea</name>
    <dbReference type="NCBI Taxonomy" id="999810"/>
    <lineage>
        <taxon>Eukaryota</taxon>
        <taxon>Fungi</taxon>
        <taxon>Dikarya</taxon>
        <taxon>Ascomycota</taxon>
        <taxon>Pezizomycotina</taxon>
        <taxon>Leotiomycetes</taxon>
        <taxon>Helotiales</taxon>
        <taxon>Sclerotiniaceae</taxon>
        <taxon>Botrytis</taxon>
    </lineage>
</organism>
<gene>
    <name evidence="1" type="ORF">BofuT4_P161910.1</name>
</gene>